<dbReference type="GO" id="GO:0003700">
    <property type="term" value="F:DNA-binding transcription factor activity"/>
    <property type="evidence" value="ECO:0007669"/>
    <property type="project" value="InterPro"/>
</dbReference>
<dbReference type="InterPro" id="IPR036388">
    <property type="entry name" value="WH-like_DNA-bd_sf"/>
</dbReference>
<dbReference type="GO" id="GO:0003677">
    <property type="term" value="F:DNA binding"/>
    <property type="evidence" value="ECO:0007669"/>
    <property type="project" value="UniProtKB-KW"/>
</dbReference>
<name>A0A542SQL1_9MICO</name>
<proteinExistence type="predicted"/>
<gene>
    <name evidence="2" type="ORF">FB389_1593</name>
</gene>
<dbReference type="PANTHER" id="PTHR33164:SF57">
    <property type="entry name" value="MARR-FAMILY TRANSCRIPTIONAL REGULATOR"/>
    <property type="match status" value="1"/>
</dbReference>
<dbReference type="RefSeq" id="WP_142112477.1">
    <property type="nucleotide sequence ID" value="NZ_BAAATB010000004.1"/>
</dbReference>
<dbReference type="Gene3D" id="1.10.10.10">
    <property type="entry name" value="Winged helix-like DNA-binding domain superfamily/Winged helix DNA-binding domain"/>
    <property type="match status" value="1"/>
</dbReference>
<evidence type="ECO:0000313" key="3">
    <source>
        <dbReference type="Proteomes" id="UP000316181"/>
    </source>
</evidence>
<reference evidence="2 3" key="1">
    <citation type="submission" date="2019-06" db="EMBL/GenBank/DDBJ databases">
        <title>Sequencing the genomes of 1000 actinobacteria strains.</title>
        <authorList>
            <person name="Klenk H.-P."/>
        </authorList>
    </citation>
    <scope>NUCLEOTIDE SEQUENCE [LARGE SCALE GENOMIC DNA]</scope>
    <source>
        <strain evidence="2 3">DSM 10596</strain>
    </source>
</reference>
<dbReference type="PANTHER" id="PTHR33164">
    <property type="entry name" value="TRANSCRIPTIONAL REGULATOR, MARR FAMILY"/>
    <property type="match status" value="1"/>
</dbReference>
<feature type="domain" description="HTH marR-type" evidence="1">
    <location>
        <begin position="16"/>
        <end position="150"/>
    </location>
</feature>
<evidence type="ECO:0000313" key="2">
    <source>
        <dbReference type="EMBL" id="TQK76892.1"/>
    </source>
</evidence>
<dbReference type="Proteomes" id="UP000316181">
    <property type="component" value="Unassembled WGS sequence"/>
</dbReference>
<dbReference type="SUPFAM" id="SSF46785">
    <property type="entry name" value="Winged helix' DNA-binding domain"/>
    <property type="match status" value="1"/>
</dbReference>
<sequence>MSASPPVASEFPPAALIELLRDLGVILRRGRHITQRAIHAVDPRLDPSAFPLLSFLKRNPGAMFSELAGAQGVSKGTMSRQVARLESFGLIERGPDENDCRSVRLSLTPAALELVGAVRTEQLEILGAALADWGPDDVASFAAGLHRFAESVTAWENSSK</sequence>
<dbReference type="InterPro" id="IPR000835">
    <property type="entry name" value="HTH_MarR-typ"/>
</dbReference>
<dbReference type="CDD" id="cd00090">
    <property type="entry name" value="HTH_ARSR"/>
    <property type="match status" value="1"/>
</dbReference>
<comment type="caution">
    <text evidence="2">The sequence shown here is derived from an EMBL/GenBank/DDBJ whole genome shotgun (WGS) entry which is preliminary data.</text>
</comment>
<dbReference type="GO" id="GO:0006950">
    <property type="term" value="P:response to stress"/>
    <property type="evidence" value="ECO:0007669"/>
    <property type="project" value="TreeGrafter"/>
</dbReference>
<dbReference type="PROSITE" id="PS50995">
    <property type="entry name" value="HTH_MARR_2"/>
    <property type="match status" value="1"/>
</dbReference>
<keyword evidence="2" id="KW-0238">DNA-binding</keyword>
<dbReference type="InterPro" id="IPR039422">
    <property type="entry name" value="MarR/SlyA-like"/>
</dbReference>
<dbReference type="AlphaFoldDB" id="A0A542SQL1"/>
<dbReference type="Pfam" id="PF01047">
    <property type="entry name" value="MarR"/>
    <property type="match status" value="1"/>
</dbReference>
<dbReference type="SMART" id="SM00347">
    <property type="entry name" value="HTH_MARR"/>
    <property type="match status" value="1"/>
</dbReference>
<keyword evidence="3" id="KW-1185">Reference proteome</keyword>
<protein>
    <submittedName>
        <fullName evidence="2">DNA-binding MarR family transcriptional regulator</fullName>
    </submittedName>
</protein>
<dbReference type="InterPro" id="IPR011991">
    <property type="entry name" value="ArsR-like_HTH"/>
</dbReference>
<accession>A0A542SQL1</accession>
<dbReference type="OrthoDB" id="9154853at2"/>
<dbReference type="InterPro" id="IPR036390">
    <property type="entry name" value="WH_DNA-bd_sf"/>
</dbReference>
<organism evidence="2 3">
    <name type="scientific">Rarobacter incanus</name>
    <dbReference type="NCBI Taxonomy" id="153494"/>
    <lineage>
        <taxon>Bacteria</taxon>
        <taxon>Bacillati</taxon>
        <taxon>Actinomycetota</taxon>
        <taxon>Actinomycetes</taxon>
        <taxon>Micrococcales</taxon>
        <taxon>Rarobacteraceae</taxon>
        <taxon>Rarobacter</taxon>
    </lineage>
</organism>
<evidence type="ECO:0000259" key="1">
    <source>
        <dbReference type="PROSITE" id="PS50995"/>
    </source>
</evidence>
<dbReference type="EMBL" id="VFNV01000001">
    <property type="protein sequence ID" value="TQK76892.1"/>
    <property type="molecule type" value="Genomic_DNA"/>
</dbReference>